<dbReference type="InterPro" id="IPR036890">
    <property type="entry name" value="HATPase_C_sf"/>
</dbReference>
<dbReference type="RefSeq" id="WP_350777898.1">
    <property type="nucleotide sequence ID" value="NZ_JBEPEK010000028.1"/>
</dbReference>
<dbReference type="SUPFAM" id="SSF55874">
    <property type="entry name" value="ATPase domain of HSP90 chaperone/DNA topoisomerase II/histidine kinase"/>
    <property type="match status" value="1"/>
</dbReference>
<evidence type="ECO:0000256" key="2">
    <source>
        <dbReference type="ARBA" id="ARBA00012438"/>
    </source>
</evidence>
<keyword evidence="8" id="KW-0902">Two-component regulatory system</keyword>
<evidence type="ECO:0000256" key="8">
    <source>
        <dbReference type="ARBA" id="ARBA00023012"/>
    </source>
</evidence>
<keyword evidence="5" id="KW-0547">Nucleotide-binding</keyword>
<evidence type="ECO:0000256" key="5">
    <source>
        <dbReference type="ARBA" id="ARBA00022741"/>
    </source>
</evidence>
<comment type="catalytic activity">
    <reaction evidence="1">
        <text>ATP + protein L-histidine = ADP + protein N-phospho-L-histidine.</text>
        <dbReference type="EC" id="2.7.13.3"/>
    </reaction>
</comment>
<name>A0ABV1WQC3_9ACTN</name>
<dbReference type="Proteomes" id="UP001474181">
    <property type="component" value="Unassembled WGS sequence"/>
</dbReference>
<dbReference type="Pfam" id="PF07730">
    <property type="entry name" value="HisKA_3"/>
    <property type="match status" value="1"/>
</dbReference>
<gene>
    <name evidence="10" type="ORF">ABT404_06100</name>
</gene>
<dbReference type="Gene3D" id="3.30.565.10">
    <property type="entry name" value="Histidine kinase-like ATPase, C-terminal domain"/>
    <property type="match status" value="1"/>
</dbReference>
<dbReference type="InterPro" id="IPR050482">
    <property type="entry name" value="Sensor_HK_TwoCompSys"/>
</dbReference>
<evidence type="ECO:0000256" key="4">
    <source>
        <dbReference type="ARBA" id="ARBA00022679"/>
    </source>
</evidence>
<dbReference type="PANTHER" id="PTHR24421:SF10">
    <property type="entry name" value="NITRATE_NITRITE SENSOR PROTEIN NARQ"/>
    <property type="match status" value="1"/>
</dbReference>
<reference evidence="10 11" key="1">
    <citation type="submission" date="2024-06" db="EMBL/GenBank/DDBJ databases">
        <title>The Natural Products Discovery Center: Release of the First 8490 Sequenced Strains for Exploring Actinobacteria Biosynthetic Diversity.</title>
        <authorList>
            <person name="Kalkreuter E."/>
            <person name="Kautsar S.A."/>
            <person name="Yang D."/>
            <person name="Bader C.D."/>
            <person name="Teijaro C.N."/>
            <person name="Fluegel L."/>
            <person name="Davis C.M."/>
            <person name="Simpson J.R."/>
            <person name="Lauterbach L."/>
            <person name="Steele A.D."/>
            <person name="Gui C."/>
            <person name="Meng S."/>
            <person name="Li G."/>
            <person name="Viehrig K."/>
            <person name="Ye F."/>
            <person name="Su P."/>
            <person name="Kiefer A.F."/>
            <person name="Nichols A."/>
            <person name="Cepeda A.J."/>
            <person name="Yan W."/>
            <person name="Fan B."/>
            <person name="Jiang Y."/>
            <person name="Adhikari A."/>
            <person name="Zheng C.-J."/>
            <person name="Schuster L."/>
            <person name="Cowan T.M."/>
            <person name="Smanski M.J."/>
            <person name="Chevrette M.G."/>
            <person name="De Carvalho L.P.S."/>
            <person name="Shen B."/>
        </authorList>
    </citation>
    <scope>NUCLEOTIDE SEQUENCE [LARGE SCALE GENOMIC DNA]</scope>
    <source>
        <strain evidence="10 11">NPDC000234</strain>
    </source>
</reference>
<keyword evidence="3" id="KW-0597">Phosphoprotein</keyword>
<evidence type="ECO:0000313" key="11">
    <source>
        <dbReference type="Proteomes" id="UP001474181"/>
    </source>
</evidence>
<dbReference type="EC" id="2.7.13.3" evidence="2"/>
<keyword evidence="6 10" id="KW-0418">Kinase</keyword>
<feature type="domain" description="Signal transduction histidine kinase subgroup 3 dimerisation and phosphoacceptor" evidence="9">
    <location>
        <begin position="42"/>
        <end position="109"/>
    </location>
</feature>
<evidence type="ECO:0000256" key="3">
    <source>
        <dbReference type="ARBA" id="ARBA00022553"/>
    </source>
</evidence>
<organism evidence="10 11">
    <name type="scientific">Streptomyces hyaluromycini</name>
    <dbReference type="NCBI Taxonomy" id="1377993"/>
    <lineage>
        <taxon>Bacteria</taxon>
        <taxon>Bacillati</taxon>
        <taxon>Actinomycetota</taxon>
        <taxon>Actinomycetes</taxon>
        <taxon>Kitasatosporales</taxon>
        <taxon>Streptomycetaceae</taxon>
        <taxon>Streptomyces</taxon>
    </lineage>
</organism>
<evidence type="ECO:0000256" key="1">
    <source>
        <dbReference type="ARBA" id="ARBA00000085"/>
    </source>
</evidence>
<accession>A0ABV1WQC3</accession>
<evidence type="ECO:0000259" key="9">
    <source>
        <dbReference type="Pfam" id="PF07730"/>
    </source>
</evidence>
<dbReference type="Gene3D" id="1.20.5.1930">
    <property type="match status" value="1"/>
</dbReference>
<dbReference type="GO" id="GO:0016301">
    <property type="term" value="F:kinase activity"/>
    <property type="evidence" value="ECO:0007669"/>
    <property type="project" value="UniProtKB-KW"/>
</dbReference>
<protein>
    <recommendedName>
        <fullName evidence="2">histidine kinase</fullName>
        <ecNumber evidence="2">2.7.13.3</ecNumber>
    </recommendedName>
</protein>
<dbReference type="PANTHER" id="PTHR24421">
    <property type="entry name" value="NITRATE/NITRITE SENSOR PROTEIN NARX-RELATED"/>
    <property type="match status" value="1"/>
</dbReference>
<keyword evidence="11" id="KW-1185">Reference proteome</keyword>
<evidence type="ECO:0000256" key="7">
    <source>
        <dbReference type="ARBA" id="ARBA00022840"/>
    </source>
</evidence>
<dbReference type="CDD" id="cd16917">
    <property type="entry name" value="HATPase_UhpB-NarQ-NarX-like"/>
    <property type="match status" value="1"/>
</dbReference>
<evidence type="ECO:0000256" key="6">
    <source>
        <dbReference type="ARBA" id="ARBA00022777"/>
    </source>
</evidence>
<proteinExistence type="predicted"/>
<keyword evidence="7" id="KW-0067">ATP-binding</keyword>
<keyword evidence="4" id="KW-0808">Transferase</keyword>
<evidence type="ECO:0000313" key="10">
    <source>
        <dbReference type="EMBL" id="MER7179045.1"/>
    </source>
</evidence>
<dbReference type="InterPro" id="IPR011712">
    <property type="entry name" value="Sig_transdc_His_kin_sub3_dim/P"/>
</dbReference>
<dbReference type="EMBL" id="JBEPEK010000028">
    <property type="protein sequence ID" value="MER7179045.1"/>
    <property type="molecule type" value="Genomic_DNA"/>
</dbReference>
<comment type="caution">
    <text evidence="10">The sequence shown here is derived from an EMBL/GenBank/DDBJ whole genome shotgun (WGS) entry which is preliminary data.</text>
</comment>
<sequence>MVALLSGRNRRAYRVQAEQAAAMLAQVEQLRAEQRQVAVLGERARIAREIHDVLAHSLGALGIQIQAARALLTAPGDVERAVGLLGVAQRIASDGLTETRRAVHALRADVAPLDQELARMAAEYRQRYSTDIRLTVEGDPVPLPPEQTLALVRTAQESLTNTAKHAPRQPVTLLLRYQYDDVTLTIGNRLTDAPAGFGDGAASAGPALHTVDGGYGLTGMRERLLLLGGTLAAGTQSGRWAVTARVPR</sequence>